<keyword evidence="3" id="KW-1185">Reference proteome</keyword>
<dbReference type="Proteomes" id="UP000729357">
    <property type="component" value="Unassembled WGS sequence"/>
</dbReference>
<organism evidence="2 3">
    <name type="scientific">Aureobasidium melanogenum</name>
    <name type="common">Aureobasidium pullulans var. melanogenum</name>
    <dbReference type="NCBI Taxonomy" id="46634"/>
    <lineage>
        <taxon>Eukaryota</taxon>
        <taxon>Fungi</taxon>
        <taxon>Dikarya</taxon>
        <taxon>Ascomycota</taxon>
        <taxon>Pezizomycotina</taxon>
        <taxon>Dothideomycetes</taxon>
        <taxon>Dothideomycetidae</taxon>
        <taxon>Dothideales</taxon>
        <taxon>Saccotheciaceae</taxon>
        <taxon>Aureobasidium</taxon>
    </lineage>
</organism>
<reference evidence="2" key="1">
    <citation type="journal article" date="2021" name="J Fungi (Basel)">
        <title>Virulence traits and population genomics of the black yeast Aureobasidium melanogenum.</title>
        <authorList>
            <person name="Cernosa A."/>
            <person name="Sun X."/>
            <person name="Gostincar C."/>
            <person name="Fang C."/>
            <person name="Gunde-Cimerman N."/>
            <person name="Song Z."/>
        </authorList>
    </citation>
    <scope>NUCLEOTIDE SEQUENCE</scope>
    <source>
        <strain evidence="2">EXF-9298</strain>
    </source>
</reference>
<feature type="transmembrane region" description="Helical" evidence="1">
    <location>
        <begin position="144"/>
        <end position="162"/>
    </location>
</feature>
<keyword evidence="1" id="KW-0812">Transmembrane</keyword>
<accession>A0A9P8FZH5</accession>
<protein>
    <submittedName>
        <fullName evidence="2">Uncharacterized protein</fullName>
    </submittedName>
</protein>
<dbReference type="AlphaFoldDB" id="A0A9P8FZH5"/>
<feature type="transmembrane region" description="Helical" evidence="1">
    <location>
        <begin position="168"/>
        <end position="189"/>
    </location>
</feature>
<keyword evidence="1" id="KW-0472">Membrane</keyword>
<reference evidence="2" key="2">
    <citation type="submission" date="2021-08" db="EMBL/GenBank/DDBJ databases">
        <authorList>
            <person name="Gostincar C."/>
            <person name="Sun X."/>
            <person name="Song Z."/>
            <person name="Gunde-Cimerman N."/>
        </authorList>
    </citation>
    <scope>NUCLEOTIDE SEQUENCE</scope>
    <source>
        <strain evidence="2">EXF-9298</strain>
    </source>
</reference>
<evidence type="ECO:0000256" key="1">
    <source>
        <dbReference type="SAM" id="Phobius"/>
    </source>
</evidence>
<dbReference type="EMBL" id="JAHFXS010000173">
    <property type="protein sequence ID" value="KAG9988113.1"/>
    <property type="molecule type" value="Genomic_DNA"/>
</dbReference>
<name>A0A9P8FZH5_AURME</name>
<feature type="transmembrane region" description="Helical" evidence="1">
    <location>
        <begin position="267"/>
        <end position="286"/>
    </location>
</feature>
<evidence type="ECO:0000313" key="2">
    <source>
        <dbReference type="EMBL" id="KAG9988113.1"/>
    </source>
</evidence>
<feature type="transmembrane region" description="Helical" evidence="1">
    <location>
        <begin position="201"/>
        <end position="220"/>
    </location>
</feature>
<evidence type="ECO:0000313" key="3">
    <source>
        <dbReference type="Proteomes" id="UP000729357"/>
    </source>
</evidence>
<sequence>MAQLDELTLEGASLLIKLLILATNSILDPGSYHGRLAFHRISPFECLYDLIATIVDIVHFILYSRHDVDGGIIFLVAHQDYLPLRLALNIPSILHAYKVLRLEDAYWSKVFAASYLLCWLFAKIYPMRSQQLTVAETHRIRRKITNPVFFGLSHCLVCFAVFSDSLEAALWSWFGILVIAGFTLVVRPMPPPVNPRRDAEYDHIAAIVSHFVCLGMLWLFEYSPFALSLKVKNQDWRDGRSFKITAILLFDGAMVFLVVTKTQRWSILRFGFVGLVLAGMAYVHYIELFALTQGTRVLLG</sequence>
<gene>
    <name evidence="2" type="ORF">KCU98_g2852</name>
</gene>
<keyword evidence="1" id="KW-1133">Transmembrane helix</keyword>
<feature type="transmembrane region" description="Helical" evidence="1">
    <location>
        <begin position="240"/>
        <end position="260"/>
    </location>
</feature>
<comment type="caution">
    <text evidence="2">The sequence shown here is derived from an EMBL/GenBank/DDBJ whole genome shotgun (WGS) entry which is preliminary data.</text>
</comment>
<feature type="non-terminal residue" evidence="2">
    <location>
        <position position="300"/>
    </location>
</feature>
<feature type="transmembrane region" description="Helical" evidence="1">
    <location>
        <begin position="106"/>
        <end position="124"/>
    </location>
</feature>
<proteinExistence type="predicted"/>